<feature type="region of interest" description="Disordered" evidence="1">
    <location>
        <begin position="107"/>
        <end position="126"/>
    </location>
</feature>
<dbReference type="EMBL" id="JACASE010000002">
    <property type="protein sequence ID" value="KAF6496197.1"/>
    <property type="molecule type" value="Genomic_DNA"/>
</dbReference>
<evidence type="ECO:0000313" key="3">
    <source>
        <dbReference type="Proteomes" id="UP000593571"/>
    </source>
</evidence>
<name>A0A7J8JH61_ROUAE</name>
<evidence type="ECO:0000313" key="2">
    <source>
        <dbReference type="EMBL" id="KAF6496197.1"/>
    </source>
</evidence>
<sequence length="146" mass="16297">MSSSRSSCGINHQTLIPAIPRLRVSSPRGFGGALLCVLQRFHGLGSCLRSGRRCQSWPGRQCGRARPLRSLRLWGPRSRHYFCAPRRRLARARTPACLRKPGITRAANNGASHLGHSQRGGEARPRWCHNRAQKEQFGAQTVIHQT</sequence>
<comment type="caution">
    <text evidence="2">The sequence shown here is derived from an EMBL/GenBank/DDBJ whole genome shotgun (WGS) entry which is preliminary data.</text>
</comment>
<reference evidence="2 3" key="1">
    <citation type="journal article" date="2020" name="Nature">
        <title>Six reference-quality genomes reveal evolution of bat adaptations.</title>
        <authorList>
            <person name="Jebb D."/>
            <person name="Huang Z."/>
            <person name="Pippel M."/>
            <person name="Hughes G.M."/>
            <person name="Lavrichenko K."/>
            <person name="Devanna P."/>
            <person name="Winkler S."/>
            <person name="Jermiin L.S."/>
            <person name="Skirmuntt E.C."/>
            <person name="Katzourakis A."/>
            <person name="Burkitt-Gray L."/>
            <person name="Ray D.A."/>
            <person name="Sullivan K.A.M."/>
            <person name="Roscito J.G."/>
            <person name="Kirilenko B.M."/>
            <person name="Davalos L.M."/>
            <person name="Corthals A.P."/>
            <person name="Power M.L."/>
            <person name="Jones G."/>
            <person name="Ransome R.D."/>
            <person name="Dechmann D.K.N."/>
            <person name="Locatelli A.G."/>
            <person name="Puechmaille S.J."/>
            <person name="Fedrigo O."/>
            <person name="Jarvis E.D."/>
            <person name="Hiller M."/>
            <person name="Vernes S.C."/>
            <person name="Myers E.W."/>
            <person name="Teeling E.C."/>
        </authorList>
    </citation>
    <scope>NUCLEOTIDE SEQUENCE [LARGE SCALE GENOMIC DNA]</scope>
    <source>
        <strain evidence="2">MRouAeg1</strain>
        <tissue evidence="2">Muscle</tissue>
    </source>
</reference>
<evidence type="ECO:0000256" key="1">
    <source>
        <dbReference type="SAM" id="MobiDB-lite"/>
    </source>
</evidence>
<dbReference type="Proteomes" id="UP000593571">
    <property type="component" value="Unassembled WGS sequence"/>
</dbReference>
<keyword evidence="3" id="KW-1185">Reference proteome</keyword>
<protein>
    <submittedName>
        <fullName evidence="2">Uncharacterized protein</fullName>
    </submittedName>
</protein>
<proteinExistence type="predicted"/>
<accession>A0A7J8JH61</accession>
<dbReference type="AlphaFoldDB" id="A0A7J8JH61"/>
<organism evidence="2 3">
    <name type="scientific">Rousettus aegyptiacus</name>
    <name type="common">Egyptian fruit bat</name>
    <name type="synonym">Pteropus aegyptiacus</name>
    <dbReference type="NCBI Taxonomy" id="9407"/>
    <lineage>
        <taxon>Eukaryota</taxon>
        <taxon>Metazoa</taxon>
        <taxon>Chordata</taxon>
        <taxon>Craniata</taxon>
        <taxon>Vertebrata</taxon>
        <taxon>Euteleostomi</taxon>
        <taxon>Mammalia</taxon>
        <taxon>Eutheria</taxon>
        <taxon>Laurasiatheria</taxon>
        <taxon>Chiroptera</taxon>
        <taxon>Yinpterochiroptera</taxon>
        <taxon>Pteropodoidea</taxon>
        <taxon>Pteropodidae</taxon>
        <taxon>Rousettinae</taxon>
        <taxon>Rousettus</taxon>
    </lineage>
</organism>
<gene>
    <name evidence="2" type="ORF">HJG63_010422</name>
</gene>